<dbReference type="PANTHER" id="PTHR42994">
    <property type="entry name" value="PEPTIDASE T"/>
    <property type="match status" value="1"/>
</dbReference>
<evidence type="ECO:0000256" key="2">
    <source>
        <dbReference type="ARBA" id="ARBA00001947"/>
    </source>
</evidence>
<dbReference type="InterPro" id="IPR002933">
    <property type="entry name" value="Peptidase_M20"/>
</dbReference>
<gene>
    <name evidence="11" type="primary">pepT</name>
    <name evidence="11" type="ORF">KQI75_11055</name>
</gene>
<comment type="similarity">
    <text evidence="3">Belongs to the peptidase M20B family.</text>
</comment>
<dbReference type="PANTHER" id="PTHR42994:SF1">
    <property type="entry name" value="PEPTIDASE T"/>
    <property type="match status" value="1"/>
</dbReference>
<evidence type="ECO:0000313" key="11">
    <source>
        <dbReference type="EMBL" id="MBU5491144.1"/>
    </source>
</evidence>
<reference evidence="11 12" key="1">
    <citation type="submission" date="2021-06" db="EMBL/GenBank/DDBJ databases">
        <authorList>
            <person name="Sun Q."/>
            <person name="Li D."/>
        </authorList>
    </citation>
    <scope>NUCLEOTIDE SEQUENCE [LARGE SCALE GENOMIC DNA]</scope>
    <source>
        <strain evidence="11 12">MSJd-7</strain>
    </source>
</reference>
<keyword evidence="6" id="KW-0479">Metal-binding</keyword>
<sequence>MKASERLLKYAVIYTGSDEDHAEQTPSTPEQMTLAQVLAKDMRDIGLTDVSVDAHAYVYGFLPATAGREQCPPIGFIAHIDIVNEFGTSEIHPQIVKEYDGGEIALGTSGRTLDTVQFPDLKQAIGKTVITTDGTTVLGADDKAGVAEILTMCERLVQDNLPHGKICVCFTPDEEIGHGAALLDLEKFGASYAYTVDGGAPNEVEWETFYAAAADWSIAGVSVHPGDAKDKMVNAALVAMEINGMLPPDEIPAKTQGREGFFHLCDMSGDVSAAKLSYIIRDHDAEKFSQRKQTMREIERKINETYGAGTAALTLREQYRNMAEILQHHPDAVEQAKRAIRAVGLTPVSNPVRGGTDGAQLSFRGLPCPNLGTGAYALHGPYEHAIAEQMDVMTEILLHIAQA</sequence>
<feature type="domain" description="Peptidase M20 dimerisation" evidence="10">
    <location>
        <begin position="211"/>
        <end position="308"/>
    </location>
</feature>
<dbReference type="Pfam" id="PF07687">
    <property type="entry name" value="M20_dimer"/>
    <property type="match status" value="1"/>
</dbReference>
<keyword evidence="8" id="KW-0482">Metalloprotease</keyword>
<dbReference type="PIRSF" id="PIRSF037215">
    <property type="entry name" value="Peptidase_M20B"/>
    <property type="match status" value="1"/>
</dbReference>
<evidence type="ECO:0000256" key="8">
    <source>
        <dbReference type="ARBA" id="ARBA00023049"/>
    </source>
</evidence>
<comment type="caution">
    <text evidence="11">The sequence shown here is derived from an EMBL/GenBank/DDBJ whole genome shotgun (WGS) entry which is preliminary data.</text>
</comment>
<dbReference type="EC" id="3.4.11.4" evidence="9"/>
<dbReference type="Proteomes" id="UP000783588">
    <property type="component" value="Unassembled WGS sequence"/>
</dbReference>
<evidence type="ECO:0000256" key="3">
    <source>
        <dbReference type="ARBA" id="ARBA00009692"/>
    </source>
</evidence>
<evidence type="ECO:0000256" key="9">
    <source>
        <dbReference type="NCBIfam" id="TIGR01882"/>
    </source>
</evidence>
<dbReference type="CDD" id="cd03892">
    <property type="entry name" value="M20_peptT"/>
    <property type="match status" value="1"/>
</dbReference>
<dbReference type="NCBIfam" id="TIGR01882">
    <property type="entry name" value="peptidase-T"/>
    <property type="match status" value="1"/>
</dbReference>
<keyword evidence="5" id="KW-0645">Protease</keyword>
<evidence type="ECO:0000256" key="7">
    <source>
        <dbReference type="ARBA" id="ARBA00022801"/>
    </source>
</evidence>
<comment type="cofactor">
    <cofactor evidence="2">
        <name>Zn(2+)</name>
        <dbReference type="ChEBI" id="CHEBI:29105"/>
    </cofactor>
</comment>
<evidence type="ECO:0000256" key="5">
    <source>
        <dbReference type="ARBA" id="ARBA00022670"/>
    </source>
</evidence>
<dbReference type="EMBL" id="JAHLQI010000006">
    <property type="protein sequence ID" value="MBU5491144.1"/>
    <property type="molecule type" value="Genomic_DNA"/>
</dbReference>
<evidence type="ECO:0000313" key="12">
    <source>
        <dbReference type="Proteomes" id="UP000783588"/>
    </source>
</evidence>
<comment type="catalytic activity">
    <reaction evidence="1">
        <text>Release of the N-terminal residue from a tripeptide.</text>
        <dbReference type="EC" id="3.4.11.4"/>
    </reaction>
</comment>
<evidence type="ECO:0000256" key="1">
    <source>
        <dbReference type="ARBA" id="ARBA00000870"/>
    </source>
</evidence>
<dbReference type="InterPro" id="IPR011650">
    <property type="entry name" value="Peptidase_M20_dimer"/>
</dbReference>
<evidence type="ECO:0000259" key="10">
    <source>
        <dbReference type="Pfam" id="PF07687"/>
    </source>
</evidence>
<proteinExistence type="inferred from homology"/>
<evidence type="ECO:0000256" key="4">
    <source>
        <dbReference type="ARBA" id="ARBA00022438"/>
    </source>
</evidence>
<keyword evidence="12" id="KW-1185">Reference proteome</keyword>
<evidence type="ECO:0000256" key="6">
    <source>
        <dbReference type="ARBA" id="ARBA00022723"/>
    </source>
</evidence>
<organism evidence="11 12">
    <name type="scientific">Butyricicoccus intestinisimiae</name>
    <dbReference type="NCBI Taxonomy" id="2841509"/>
    <lineage>
        <taxon>Bacteria</taxon>
        <taxon>Bacillati</taxon>
        <taxon>Bacillota</taxon>
        <taxon>Clostridia</taxon>
        <taxon>Eubacteriales</taxon>
        <taxon>Butyricicoccaceae</taxon>
        <taxon>Butyricicoccus</taxon>
    </lineage>
</organism>
<keyword evidence="4 11" id="KW-0031">Aminopeptidase</keyword>
<dbReference type="PROSITE" id="PS00759">
    <property type="entry name" value="ARGE_DAPE_CPG2_2"/>
    <property type="match status" value="1"/>
</dbReference>
<dbReference type="RefSeq" id="WP_216470857.1">
    <property type="nucleotide sequence ID" value="NZ_JAHLQI010000006.1"/>
</dbReference>
<dbReference type="NCBIfam" id="NF009920">
    <property type="entry name" value="PRK13381.1"/>
    <property type="match status" value="1"/>
</dbReference>
<name>A0ABS6ETX3_9FIRM</name>
<dbReference type="NCBIfam" id="NF003976">
    <property type="entry name" value="PRK05469.1"/>
    <property type="match status" value="1"/>
</dbReference>
<keyword evidence="7 11" id="KW-0378">Hydrolase</keyword>
<dbReference type="InterPro" id="IPR001261">
    <property type="entry name" value="ArgE/DapE_CS"/>
</dbReference>
<accession>A0ABS6ETX3</accession>
<dbReference type="GO" id="GO:0045148">
    <property type="term" value="F:tripeptide aminopeptidase activity"/>
    <property type="evidence" value="ECO:0007669"/>
    <property type="project" value="UniProtKB-EC"/>
</dbReference>
<protein>
    <recommendedName>
        <fullName evidence="9">Peptidase T</fullName>
        <ecNumber evidence="9">3.4.11.4</ecNumber>
    </recommendedName>
</protein>
<dbReference type="InterPro" id="IPR010161">
    <property type="entry name" value="Peptidase_M20B"/>
</dbReference>
<dbReference type="Pfam" id="PF01546">
    <property type="entry name" value="Peptidase_M20"/>
    <property type="match status" value="1"/>
</dbReference>